<evidence type="ECO:0000256" key="6">
    <source>
        <dbReference type="RuleBase" id="RU365009"/>
    </source>
</evidence>
<evidence type="ECO:0000256" key="1">
    <source>
        <dbReference type="ARBA" id="ARBA00004191"/>
    </source>
</evidence>
<dbReference type="Proteomes" id="UP000092993">
    <property type="component" value="Unassembled WGS sequence"/>
</dbReference>
<reference evidence="7 8" key="1">
    <citation type="submission" date="2016-03" db="EMBL/GenBank/DDBJ databases">
        <title>Whole genome sequencing of Grifola frondosa 9006-11.</title>
        <authorList>
            <person name="Min B."/>
            <person name="Park H."/>
            <person name="Kim J.-G."/>
            <person name="Cho H."/>
            <person name="Oh Y.-L."/>
            <person name="Kong W.-S."/>
            <person name="Choi I.-G."/>
        </authorList>
    </citation>
    <scope>NUCLEOTIDE SEQUENCE [LARGE SCALE GENOMIC DNA]</scope>
    <source>
        <strain evidence="7 8">9006-11</strain>
    </source>
</reference>
<dbReference type="GO" id="GO:0005199">
    <property type="term" value="F:structural constituent of cell wall"/>
    <property type="evidence" value="ECO:0007669"/>
    <property type="project" value="InterPro"/>
</dbReference>
<name>A0A1C7MLI3_GRIFR</name>
<dbReference type="GO" id="GO:0009277">
    <property type="term" value="C:fungal-type cell wall"/>
    <property type="evidence" value="ECO:0007669"/>
    <property type="project" value="InterPro"/>
</dbReference>
<dbReference type="CDD" id="cd23507">
    <property type="entry name" value="hydrophobin_I"/>
    <property type="match status" value="1"/>
</dbReference>
<evidence type="ECO:0000256" key="3">
    <source>
        <dbReference type="ARBA" id="ARBA00022512"/>
    </source>
</evidence>
<evidence type="ECO:0000256" key="4">
    <source>
        <dbReference type="ARBA" id="ARBA00022525"/>
    </source>
</evidence>
<comment type="subcellular location">
    <subcellularLocation>
        <location evidence="1 6">Secreted</location>
        <location evidence="1 6">Cell wall</location>
    </subcellularLocation>
</comment>
<dbReference type="Pfam" id="PF01185">
    <property type="entry name" value="Hydrophobin"/>
    <property type="match status" value="1"/>
</dbReference>
<proteinExistence type="inferred from homology"/>
<evidence type="ECO:0000313" key="8">
    <source>
        <dbReference type="Proteomes" id="UP000092993"/>
    </source>
</evidence>
<keyword evidence="4 6" id="KW-0964">Secreted</keyword>
<dbReference type="InterPro" id="IPR001338">
    <property type="entry name" value="Class_I_Hydrophobin"/>
</dbReference>
<sequence length="95" mass="9996">MFLVLPLRIPCPPASCDRHSLTPRDSCDTGPIQCCATTETAGSASGAAILGLLGIVIQDLSVLLGVGSLPISVIGRWRRHLRCPRSAARTTTWAA</sequence>
<accession>A0A1C7MLI3</accession>
<gene>
    <name evidence="7" type="ORF">A0H81_01874</name>
</gene>
<comment type="caution">
    <text evidence="7">The sequence shown here is derived from an EMBL/GenBank/DDBJ whole genome shotgun (WGS) entry which is preliminary data.</text>
</comment>
<dbReference type="AlphaFoldDB" id="A0A1C7MLI3"/>
<comment type="similarity">
    <text evidence="2 6">Belongs to the fungal hydrophobin family.</text>
</comment>
<protein>
    <recommendedName>
        <fullName evidence="6">Hydrophobin</fullName>
    </recommendedName>
</protein>
<keyword evidence="3 6" id="KW-0134">Cell wall</keyword>
<evidence type="ECO:0000313" key="7">
    <source>
        <dbReference type="EMBL" id="OBZ77309.1"/>
    </source>
</evidence>
<organism evidence="7 8">
    <name type="scientific">Grifola frondosa</name>
    <name type="common">Maitake</name>
    <name type="synonym">Polyporus frondosus</name>
    <dbReference type="NCBI Taxonomy" id="5627"/>
    <lineage>
        <taxon>Eukaryota</taxon>
        <taxon>Fungi</taxon>
        <taxon>Dikarya</taxon>
        <taxon>Basidiomycota</taxon>
        <taxon>Agaricomycotina</taxon>
        <taxon>Agaricomycetes</taxon>
        <taxon>Polyporales</taxon>
        <taxon>Grifolaceae</taxon>
        <taxon>Grifola</taxon>
    </lineage>
</organism>
<evidence type="ECO:0000256" key="5">
    <source>
        <dbReference type="ARBA" id="ARBA00023157"/>
    </source>
</evidence>
<keyword evidence="8" id="KW-1185">Reference proteome</keyword>
<dbReference type="SMART" id="SM00075">
    <property type="entry name" value="HYDRO"/>
    <property type="match status" value="1"/>
</dbReference>
<dbReference type="EMBL" id="LUGG01000002">
    <property type="protein sequence ID" value="OBZ77309.1"/>
    <property type="molecule type" value="Genomic_DNA"/>
</dbReference>
<keyword evidence="5 6" id="KW-1015">Disulfide bond</keyword>
<evidence type="ECO:0000256" key="2">
    <source>
        <dbReference type="ARBA" id="ARBA00010446"/>
    </source>
</evidence>
<keyword evidence="6" id="KW-0732">Signal</keyword>